<evidence type="ECO:0000313" key="1">
    <source>
        <dbReference type="EMBL" id="MBB5284122.1"/>
    </source>
</evidence>
<dbReference type="Pfam" id="PF12771">
    <property type="entry name" value="SusD-like_2"/>
    <property type="match status" value="2"/>
</dbReference>
<evidence type="ECO:0000313" key="2">
    <source>
        <dbReference type="Proteomes" id="UP000557307"/>
    </source>
</evidence>
<dbReference type="PROSITE" id="PS51257">
    <property type="entry name" value="PROKAR_LIPOPROTEIN"/>
    <property type="match status" value="1"/>
</dbReference>
<name>A0A840TRE5_9BACT</name>
<organism evidence="1 2">
    <name type="scientific">Rhabdobacter roseus</name>
    <dbReference type="NCBI Taxonomy" id="1655419"/>
    <lineage>
        <taxon>Bacteria</taxon>
        <taxon>Pseudomonadati</taxon>
        <taxon>Bacteroidota</taxon>
        <taxon>Cytophagia</taxon>
        <taxon>Cytophagales</taxon>
        <taxon>Cytophagaceae</taxon>
        <taxon>Rhabdobacter</taxon>
    </lineage>
</organism>
<gene>
    <name evidence="1" type="ORF">HNQ92_002265</name>
</gene>
<comment type="caution">
    <text evidence="1">The sequence shown here is derived from an EMBL/GenBank/DDBJ whole genome shotgun (WGS) entry which is preliminary data.</text>
</comment>
<dbReference type="RefSeq" id="WP_184174083.1">
    <property type="nucleotide sequence ID" value="NZ_JACHGF010000003.1"/>
</dbReference>
<protein>
    <recommendedName>
        <fullName evidence="3">SusD/RagB family nutrient-binding outer membrane lipoprotein</fullName>
    </recommendedName>
</protein>
<accession>A0A840TRE5</accession>
<keyword evidence="2" id="KW-1185">Reference proteome</keyword>
<dbReference type="Gene3D" id="1.25.40.390">
    <property type="match status" value="2"/>
</dbReference>
<dbReference type="EMBL" id="JACHGF010000003">
    <property type="protein sequence ID" value="MBB5284122.1"/>
    <property type="molecule type" value="Genomic_DNA"/>
</dbReference>
<sequence>MNLLKLATKTIFAGVLLIATSCGDHLTELNENPNGIDPASANPNQLMPTVMTEAAKEYLGLGYGDVGGTMQHTQKDGWFTGHNSYDWSPRDWNGWYGMQRNNNFLQKRAKELGFKFHEGVALTMKAFIFGTVTDLWGDAPYTTAVRGGESNEFLTPTFDSQEVIYSGIIEDLKAASALFATGDKTGVINNYDVYYAGDPAKWQKFANSLLLRYYMRISAKKPDVAKAGIESIYSSGIYIKTAAEDAVMNYIGANSANSWPETVAFDLTESNWRRIKPAKTLLDKLVPSKDPRLTVWFSTVHVQWVADPTLTVAIDDFIRKDGVVQNGVKFLTDTQFRAQKALGHKFTRHFNPNLIPATLRLDTSEYVGLPAGLLDPSEYNYNPTPGQTVENQHVSQLSNVYRNSSGGILKARLASAAEASFILAEAALKGWSVGNGQAHYYAGIKNSLDAWGVGGQYDAFIKQEAVAYKGTLAQVMEQKWIASWTAATEAWFDYRRTGLPALTAGPASPQPVLPVRFIYGDNEQNFNNNNYKSAVSALQDTPYSVLRGKNSQWSKPWIVQGTNKPW</sequence>
<dbReference type="AlphaFoldDB" id="A0A840TRE5"/>
<evidence type="ECO:0008006" key="3">
    <source>
        <dbReference type="Google" id="ProtNLM"/>
    </source>
</evidence>
<dbReference type="SUPFAM" id="SSF48452">
    <property type="entry name" value="TPR-like"/>
    <property type="match status" value="1"/>
</dbReference>
<proteinExistence type="predicted"/>
<dbReference type="InterPro" id="IPR041662">
    <property type="entry name" value="SusD-like_2"/>
</dbReference>
<reference evidence="1 2" key="1">
    <citation type="submission" date="2020-08" db="EMBL/GenBank/DDBJ databases">
        <title>Genomic Encyclopedia of Type Strains, Phase IV (KMG-IV): sequencing the most valuable type-strain genomes for metagenomic binning, comparative biology and taxonomic classification.</title>
        <authorList>
            <person name="Goeker M."/>
        </authorList>
    </citation>
    <scope>NUCLEOTIDE SEQUENCE [LARGE SCALE GENOMIC DNA]</scope>
    <source>
        <strain evidence="1 2">DSM 105074</strain>
    </source>
</reference>
<dbReference type="InterPro" id="IPR011990">
    <property type="entry name" value="TPR-like_helical_dom_sf"/>
</dbReference>
<dbReference type="Proteomes" id="UP000557307">
    <property type="component" value="Unassembled WGS sequence"/>
</dbReference>